<organism evidence="3 4">
    <name type="scientific">Plastoroseomonas hellenica</name>
    <dbReference type="NCBI Taxonomy" id="2687306"/>
    <lineage>
        <taxon>Bacteria</taxon>
        <taxon>Pseudomonadati</taxon>
        <taxon>Pseudomonadota</taxon>
        <taxon>Alphaproteobacteria</taxon>
        <taxon>Acetobacterales</taxon>
        <taxon>Acetobacteraceae</taxon>
        <taxon>Plastoroseomonas</taxon>
    </lineage>
</organism>
<keyword evidence="2" id="KW-0732">Signal</keyword>
<dbReference type="EMBL" id="JAAGBB010000106">
    <property type="protein sequence ID" value="MBR0669393.1"/>
    <property type="molecule type" value="Genomic_DNA"/>
</dbReference>
<proteinExistence type="inferred from homology"/>
<sequence>MNPLSRRGVLAASAFAALAPRPAHAFYPDRGLRMIVPFPPGGAADFLGRTVGEQMTRGLGQPMVIENRTGAGGNIGTAVAAQAERDGHTLLLNGVPIAVNRYLFAALPFDAERDFAPIAMLAVVPNIMVVPTELPANSVAEFVALARRRPATYASIGNGTSLHLAGAQFGIATGLDLTHVPYRETGAANTDLMAGRVDVMFQTISAAAGLVRGGRMKALAVTSADRVPAFADVPTLREAGVDLVSVGWFGLFAQRGVAADRLARLEAEALAATRDPVVAARIAESGSLPRAMPGADFGRFIAAETQRLAELVRVAGIRAD</sequence>
<evidence type="ECO:0000313" key="4">
    <source>
        <dbReference type="Proteomes" id="UP001196870"/>
    </source>
</evidence>
<comment type="caution">
    <text evidence="3">The sequence shown here is derived from an EMBL/GenBank/DDBJ whole genome shotgun (WGS) entry which is preliminary data.</text>
</comment>
<dbReference type="Proteomes" id="UP001196870">
    <property type="component" value="Unassembled WGS sequence"/>
</dbReference>
<dbReference type="PIRSF" id="PIRSF017082">
    <property type="entry name" value="YflP"/>
    <property type="match status" value="1"/>
</dbReference>
<accession>A0ABS5FA09</accession>
<comment type="similarity">
    <text evidence="1">Belongs to the UPF0065 (bug) family.</text>
</comment>
<feature type="chain" id="PRO_5046544011" evidence="2">
    <location>
        <begin position="26"/>
        <end position="320"/>
    </location>
</feature>
<dbReference type="SUPFAM" id="SSF53850">
    <property type="entry name" value="Periplasmic binding protein-like II"/>
    <property type="match status" value="1"/>
</dbReference>
<dbReference type="PANTHER" id="PTHR42928">
    <property type="entry name" value="TRICARBOXYLATE-BINDING PROTEIN"/>
    <property type="match status" value="1"/>
</dbReference>
<dbReference type="Gene3D" id="3.40.190.10">
    <property type="entry name" value="Periplasmic binding protein-like II"/>
    <property type="match status" value="1"/>
</dbReference>
<dbReference type="InterPro" id="IPR042100">
    <property type="entry name" value="Bug_dom1"/>
</dbReference>
<keyword evidence="4" id="KW-1185">Reference proteome</keyword>
<evidence type="ECO:0000313" key="3">
    <source>
        <dbReference type="EMBL" id="MBR0669393.1"/>
    </source>
</evidence>
<dbReference type="InterPro" id="IPR005064">
    <property type="entry name" value="BUG"/>
</dbReference>
<feature type="signal peptide" evidence="2">
    <location>
        <begin position="1"/>
        <end position="25"/>
    </location>
</feature>
<dbReference type="Pfam" id="PF03401">
    <property type="entry name" value="TctC"/>
    <property type="match status" value="1"/>
</dbReference>
<dbReference type="RefSeq" id="WP_211858386.1">
    <property type="nucleotide sequence ID" value="NZ_JAAGBB010000106.1"/>
</dbReference>
<gene>
    <name evidence="3" type="ORF">GXW71_33900</name>
</gene>
<name>A0ABS5FA09_9PROT</name>
<dbReference type="PANTHER" id="PTHR42928:SF5">
    <property type="entry name" value="BLR1237 PROTEIN"/>
    <property type="match status" value="1"/>
</dbReference>
<dbReference type="Gene3D" id="3.40.190.150">
    <property type="entry name" value="Bordetella uptake gene, domain 1"/>
    <property type="match status" value="1"/>
</dbReference>
<protein>
    <submittedName>
        <fullName evidence="3">Tripartite tricarboxylate transporter substrate binding protein</fullName>
    </submittedName>
</protein>
<evidence type="ECO:0000256" key="2">
    <source>
        <dbReference type="SAM" id="SignalP"/>
    </source>
</evidence>
<evidence type="ECO:0000256" key="1">
    <source>
        <dbReference type="ARBA" id="ARBA00006987"/>
    </source>
</evidence>
<reference evidence="4" key="1">
    <citation type="journal article" date="2021" name="Syst. Appl. Microbiol.">
        <title>Roseomonas hellenica sp. nov., isolated from roots of wild-growing Alkanna tinctoria.</title>
        <authorList>
            <person name="Rat A."/>
            <person name="Naranjo H.D."/>
            <person name="Lebbe L."/>
            <person name="Cnockaert M."/>
            <person name="Krigas N."/>
            <person name="Grigoriadou K."/>
            <person name="Maloupa E."/>
            <person name="Willems A."/>
        </authorList>
    </citation>
    <scope>NUCLEOTIDE SEQUENCE [LARGE SCALE GENOMIC DNA]</scope>
    <source>
        <strain evidence="4">LMG 31523</strain>
    </source>
</reference>